<dbReference type="GO" id="GO:0006935">
    <property type="term" value="P:chemotaxis"/>
    <property type="evidence" value="ECO:0007669"/>
    <property type="project" value="UniProtKB-KW"/>
</dbReference>
<evidence type="ECO:0000256" key="8">
    <source>
        <dbReference type="ARBA" id="ARBA00022927"/>
    </source>
</evidence>
<evidence type="ECO:0000256" key="4">
    <source>
        <dbReference type="ARBA" id="ARBA00022448"/>
    </source>
</evidence>
<evidence type="ECO:0000256" key="1">
    <source>
        <dbReference type="ARBA" id="ARBA00004413"/>
    </source>
</evidence>
<dbReference type="GO" id="GO:0015031">
    <property type="term" value="P:protein transport"/>
    <property type="evidence" value="ECO:0007669"/>
    <property type="project" value="UniProtKB-KW"/>
</dbReference>
<dbReference type="NCBIfam" id="TIGR02473">
    <property type="entry name" value="flagell_FliJ"/>
    <property type="match status" value="1"/>
</dbReference>
<dbReference type="GO" id="GO:0044781">
    <property type="term" value="P:bacterial-type flagellum organization"/>
    <property type="evidence" value="ECO:0007669"/>
    <property type="project" value="UniProtKB-KW"/>
</dbReference>
<keyword evidence="11" id="KW-0969">Cilium</keyword>
<evidence type="ECO:0000256" key="7">
    <source>
        <dbReference type="ARBA" id="ARBA00022795"/>
    </source>
</evidence>
<comment type="subcellular location">
    <subcellularLocation>
        <location evidence="1">Cell membrane</location>
        <topology evidence="1">Peripheral membrane protein</topology>
        <orientation evidence="1">Cytoplasmic side</orientation>
    </subcellularLocation>
</comment>
<dbReference type="AlphaFoldDB" id="A0A0B6AU82"/>
<accession>A0A0B6AU82</accession>
<evidence type="ECO:0000256" key="6">
    <source>
        <dbReference type="ARBA" id="ARBA00022500"/>
    </source>
</evidence>
<dbReference type="InterPro" id="IPR012823">
    <property type="entry name" value="Flagell_FliJ"/>
</dbReference>
<dbReference type="GO" id="GO:0071973">
    <property type="term" value="P:bacterial-type flagellum-dependent cell motility"/>
    <property type="evidence" value="ECO:0007669"/>
    <property type="project" value="InterPro"/>
</dbReference>
<keyword evidence="11" id="KW-0966">Cell projection</keyword>
<protein>
    <recommendedName>
        <fullName evidence="3">Flagellar FliJ protein</fullName>
    </recommendedName>
</protein>
<dbReference type="KEGG" id="bmeg:BG04_1106"/>
<keyword evidence="9" id="KW-0472">Membrane</keyword>
<keyword evidence="6" id="KW-0145">Chemotaxis</keyword>
<evidence type="ECO:0000256" key="3">
    <source>
        <dbReference type="ARBA" id="ARBA00020392"/>
    </source>
</evidence>
<sequence>MAYEFRLSKIMAIKSNEKDELLSQYNQSLQQFETAGEKLYKKLKEKETLIEQHTGKMKQGLSILEITSFQQFLTSAERVIERLQQEVMFARQQMNLKKLKLEEKNIEVKKYEKLKKRDYDSYITAEKQLEAKQMDELSLQQYMLHRN</sequence>
<organism evidence="11 12">
    <name type="scientific">Priestia megaterium (strain ATCC 14581 / DSM 32 / CCUG 1817 / JCM 2506 / NBRC 15308 / NCIMB 9376 / NCTC 10342 / NRRL B-14308 / VKM B-512 / Ford 19)</name>
    <name type="common">Bacillus megaterium</name>
    <dbReference type="NCBI Taxonomy" id="1348623"/>
    <lineage>
        <taxon>Bacteria</taxon>
        <taxon>Bacillati</taxon>
        <taxon>Bacillota</taxon>
        <taxon>Bacilli</taxon>
        <taxon>Bacillales</taxon>
        <taxon>Bacillaceae</taxon>
        <taxon>Priestia</taxon>
    </lineage>
</organism>
<evidence type="ECO:0000256" key="2">
    <source>
        <dbReference type="ARBA" id="ARBA00010004"/>
    </source>
</evidence>
<keyword evidence="5" id="KW-1003">Cell membrane</keyword>
<dbReference type="GO" id="GO:0005886">
    <property type="term" value="C:plasma membrane"/>
    <property type="evidence" value="ECO:0007669"/>
    <property type="project" value="UniProtKB-SubCell"/>
</dbReference>
<evidence type="ECO:0000256" key="5">
    <source>
        <dbReference type="ARBA" id="ARBA00022475"/>
    </source>
</evidence>
<dbReference type="Pfam" id="PF02050">
    <property type="entry name" value="FliJ"/>
    <property type="match status" value="1"/>
</dbReference>
<name>A0A0B6AU82_PRIM2</name>
<dbReference type="InterPro" id="IPR053716">
    <property type="entry name" value="Flag_assembly_chemotaxis_eff"/>
</dbReference>
<comment type="similarity">
    <text evidence="2">Belongs to the FliJ family.</text>
</comment>
<dbReference type="EMBL" id="CP009920">
    <property type="protein sequence ID" value="AJI23384.1"/>
    <property type="molecule type" value="Genomic_DNA"/>
</dbReference>
<dbReference type="RefSeq" id="WP_013058874.1">
    <property type="nucleotide sequence ID" value="NZ_BCVB01000001.1"/>
</dbReference>
<keyword evidence="11" id="KW-0282">Flagellum</keyword>
<evidence type="ECO:0000313" key="12">
    <source>
        <dbReference type="Proteomes" id="UP000031829"/>
    </source>
</evidence>
<keyword evidence="10" id="KW-1006">Bacterial flagellum protein export</keyword>
<dbReference type="GO" id="GO:0009288">
    <property type="term" value="C:bacterial-type flagellum"/>
    <property type="evidence" value="ECO:0007669"/>
    <property type="project" value="InterPro"/>
</dbReference>
<proteinExistence type="inferred from homology"/>
<dbReference type="Proteomes" id="UP000031829">
    <property type="component" value="Chromosome"/>
</dbReference>
<evidence type="ECO:0000256" key="10">
    <source>
        <dbReference type="ARBA" id="ARBA00023225"/>
    </source>
</evidence>
<keyword evidence="8" id="KW-0653">Protein transport</keyword>
<dbReference type="GeneID" id="93644582"/>
<keyword evidence="4" id="KW-0813">Transport</keyword>
<dbReference type="HOGENOM" id="CLU_145228_0_0_9"/>
<gene>
    <name evidence="11" type="primary">fliJ</name>
    <name evidence="11" type="ORF">BG04_1106</name>
</gene>
<evidence type="ECO:0000313" key="11">
    <source>
        <dbReference type="EMBL" id="AJI23384.1"/>
    </source>
</evidence>
<reference evidence="11 12" key="1">
    <citation type="journal article" date="2015" name="Genome Announc.">
        <title>Complete genome sequences for 35 biothreat assay-relevant bacillus species.</title>
        <authorList>
            <person name="Johnson S.L."/>
            <person name="Daligault H.E."/>
            <person name="Davenport K.W."/>
            <person name="Jaissle J."/>
            <person name="Frey K.G."/>
            <person name="Ladner J.T."/>
            <person name="Broomall S.M."/>
            <person name="Bishop-Lilly K.A."/>
            <person name="Bruce D.C."/>
            <person name="Gibbons H.S."/>
            <person name="Coyne S.R."/>
            <person name="Lo C.C."/>
            <person name="Meincke L."/>
            <person name="Munk A.C."/>
            <person name="Koroleva G.I."/>
            <person name="Rosenzweig C.N."/>
            <person name="Palacios G.F."/>
            <person name="Redden C.L."/>
            <person name="Minogue T.D."/>
            <person name="Chain P.S."/>
        </authorList>
    </citation>
    <scope>NUCLEOTIDE SEQUENCE [LARGE SCALE GENOMIC DNA]</scope>
    <source>
        <strain evidence="12">ATCC 14581 / DSM 32 / JCM 2506 / NBRC 15308 / NCIMB 9376 / NCTC 10342 / NRRL B-14308 / VKM B-512</strain>
    </source>
</reference>
<dbReference type="Gene3D" id="1.10.287.1700">
    <property type="match status" value="1"/>
</dbReference>
<evidence type="ECO:0000256" key="9">
    <source>
        <dbReference type="ARBA" id="ARBA00023136"/>
    </source>
</evidence>
<keyword evidence="7" id="KW-1005">Bacterial flagellum biogenesis</keyword>